<feature type="domain" description="NAD-dependent epimerase/dehydratase" evidence="1">
    <location>
        <begin position="3"/>
        <end position="212"/>
    </location>
</feature>
<keyword evidence="3" id="KW-1185">Reference proteome</keyword>
<evidence type="ECO:0000313" key="2">
    <source>
        <dbReference type="EMBL" id="MBO2466126.1"/>
    </source>
</evidence>
<dbReference type="InterPro" id="IPR051783">
    <property type="entry name" value="NAD(P)-dependent_oxidoreduct"/>
</dbReference>
<dbReference type="CDD" id="cd05262">
    <property type="entry name" value="SDR_a7"/>
    <property type="match status" value="1"/>
</dbReference>
<evidence type="ECO:0000313" key="3">
    <source>
        <dbReference type="Proteomes" id="UP000680206"/>
    </source>
</evidence>
<dbReference type="PANTHER" id="PTHR48079">
    <property type="entry name" value="PROTEIN YEEZ"/>
    <property type="match status" value="1"/>
</dbReference>
<dbReference type="Pfam" id="PF01370">
    <property type="entry name" value="Epimerase"/>
    <property type="match status" value="1"/>
</dbReference>
<comment type="caution">
    <text evidence="2">The sequence shown here is derived from an EMBL/GenBank/DDBJ whole genome shotgun (WGS) entry which is preliminary data.</text>
</comment>
<organism evidence="2 3">
    <name type="scientific">Actinomadura violacea</name>
    <dbReference type="NCBI Taxonomy" id="2819934"/>
    <lineage>
        <taxon>Bacteria</taxon>
        <taxon>Bacillati</taxon>
        <taxon>Actinomycetota</taxon>
        <taxon>Actinomycetes</taxon>
        <taxon>Streptosporangiales</taxon>
        <taxon>Thermomonosporaceae</taxon>
        <taxon>Actinomadura</taxon>
    </lineage>
</organism>
<reference evidence="2 3" key="1">
    <citation type="submission" date="2021-03" db="EMBL/GenBank/DDBJ databases">
        <title>Actinomadura violae sp. nov., isolated from lichen in Thailand.</title>
        <authorList>
            <person name="Kanchanasin P."/>
            <person name="Saeng-In P."/>
            <person name="Phongsopitanun W."/>
            <person name="Yuki M."/>
            <person name="Kudo T."/>
            <person name="Ohkuma M."/>
            <person name="Tanasupawat S."/>
        </authorList>
    </citation>
    <scope>NUCLEOTIDE SEQUENCE [LARGE SCALE GENOMIC DNA]</scope>
    <source>
        <strain evidence="2 3">LCR2-06</strain>
    </source>
</reference>
<dbReference type="EMBL" id="JAGEPF010000059">
    <property type="protein sequence ID" value="MBO2466126.1"/>
    <property type="molecule type" value="Genomic_DNA"/>
</dbReference>
<dbReference type="PANTHER" id="PTHR48079:SF6">
    <property type="entry name" value="NAD(P)-BINDING DOMAIN-CONTAINING PROTEIN-RELATED"/>
    <property type="match status" value="1"/>
</dbReference>
<gene>
    <name evidence="2" type="ORF">J4709_52060</name>
</gene>
<dbReference type="Gene3D" id="3.40.50.720">
    <property type="entry name" value="NAD(P)-binding Rossmann-like Domain"/>
    <property type="match status" value="1"/>
</dbReference>
<proteinExistence type="predicted"/>
<dbReference type="InterPro" id="IPR001509">
    <property type="entry name" value="Epimerase_deHydtase"/>
</dbReference>
<protein>
    <submittedName>
        <fullName evidence="2">SDR family oxidoreductase</fullName>
    </submittedName>
</protein>
<dbReference type="Proteomes" id="UP000680206">
    <property type="component" value="Unassembled WGS sequence"/>
</dbReference>
<dbReference type="RefSeq" id="WP_208252953.1">
    <property type="nucleotide sequence ID" value="NZ_JAGEPF010000059.1"/>
</dbReference>
<sequence length="298" mass="30642">MRVFVTGATGFVGSAVVRELLDAGHEVTGLARSDASAASLEAAGAGVHRGDLDDPDGLGRAAAASDGVVHTAFHHDFSDFEAAVAKERRAIAAIGDALAGSGKPFVMTSGTGGVVPGRVATEESTPDPGSFAAVRFAAEQDALALAERGVRVSALRLPSSVHGEGDRGFVSWLIGAARDKGVSAYPGDGSNRWAAVHRLDAARLYRLALESAPAGTVLHGVGEEGVPVRDIAEVIGRKLGLPVTSIPQEDAVGHFGFVGGVFALDIPASSDLTRKLLDWHPARQGLIADLEEGHYFGA</sequence>
<name>A0ABS3SAS8_9ACTN</name>
<evidence type="ECO:0000259" key="1">
    <source>
        <dbReference type="Pfam" id="PF01370"/>
    </source>
</evidence>
<accession>A0ABS3SAS8</accession>
<dbReference type="SUPFAM" id="SSF51735">
    <property type="entry name" value="NAD(P)-binding Rossmann-fold domains"/>
    <property type="match status" value="1"/>
</dbReference>
<dbReference type="InterPro" id="IPR036291">
    <property type="entry name" value="NAD(P)-bd_dom_sf"/>
</dbReference>